<dbReference type="PANTHER" id="PTHR43586:SF4">
    <property type="entry name" value="ISOPENICILLIN N EPIMERASE"/>
    <property type="match status" value="1"/>
</dbReference>
<dbReference type="InterPro" id="IPR000192">
    <property type="entry name" value="Aminotrans_V_dom"/>
</dbReference>
<dbReference type="Gene3D" id="3.40.640.10">
    <property type="entry name" value="Type I PLP-dependent aspartate aminotransferase-like (Major domain)"/>
    <property type="match status" value="1"/>
</dbReference>
<evidence type="ECO:0000313" key="8">
    <source>
        <dbReference type="EMBL" id="VFU17903.1"/>
    </source>
</evidence>
<name>A0A485M446_9ZZZZ</name>
<dbReference type="InterPro" id="IPR015422">
    <property type="entry name" value="PyrdxlP-dep_Trfase_small"/>
</dbReference>
<evidence type="ECO:0000256" key="2">
    <source>
        <dbReference type="ARBA" id="ARBA00010447"/>
    </source>
</evidence>
<accession>A0A485M446</accession>
<dbReference type="Gene3D" id="3.90.1150.10">
    <property type="entry name" value="Aspartate Aminotransferase, domain 1"/>
    <property type="match status" value="1"/>
</dbReference>
<dbReference type="PROSITE" id="PS00595">
    <property type="entry name" value="AA_TRANSFER_CLASS_5"/>
    <property type="match status" value="1"/>
</dbReference>
<dbReference type="SUPFAM" id="SSF53383">
    <property type="entry name" value="PLP-dependent transferases"/>
    <property type="match status" value="1"/>
</dbReference>
<dbReference type="Pfam" id="PF00266">
    <property type="entry name" value="Aminotran_5"/>
    <property type="match status" value="1"/>
</dbReference>
<evidence type="ECO:0000256" key="5">
    <source>
        <dbReference type="ARBA" id="ARBA00022898"/>
    </source>
</evidence>
<dbReference type="AlphaFoldDB" id="A0A485M446"/>
<dbReference type="InterPro" id="IPR020578">
    <property type="entry name" value="Aminotrans_V_PyrdxlP_BS"/>
</dbReference>
<evidence type="ECO:0000256" key="3">
    <source>
        <dbReference type="ARBA" id="ARBA00012239"/>
    </source>
</evidence>
<dbReference type="InterPro" id="IPR015424">
    <property type="entry name" value="PyrdxlP-dep_Trfase"/>
</dbReference>
<dbReference type="InterPro" id="IPR015421">
    <property type="entry name" value="PyrdxlP-dep_Trfase_major"/>
</dbReference>
<keyword evidence="4" id="KW-0808">Transferase</keyword>
<organism evidence="8">
    <name type="scientific">anaerobic digester metagenome</name>
    <dbReference type="NCBI Taxonomy" id="1263854"/>
    <lineage>
        <taxon>unclassified sequences</taxon>
        <taxon>metagenomes</taxon>
        <taxon>ecological metagenomes</taxon>
    </lineage>
</organism>
<dbReference type="CDD" id="cd06453">
    <property type="entry name" value="SufS_like"/>
    <property type="match status" value="1"/>
</dbReference>
<dbReference type="GO" id="GO:0031071">
    <property type="term" value="F:cysteine desulfurase activity"/>
    <property type="evidence" value="ECO:0007669"/>
    <property type="project" value="UniProtKB-EC"/>
</dbReference>
<dbReference type="EC" id="2.8.1.7" evidence="3"/>
<dbReference type="GO" id="GO:0030170">
    <property type="term" value="F:pyridoxal phosphate binding"/>
    <property type="evidence" value="ECO:0007669"/>
    <property type="project" value="InterPro"/>
</dbReference>
<gene>
    <name evidence="8" type="ORF">SCFA_740024</name>
</gene>
<feature type="domain" description="Aminotransferase class V" evidence="7">
    <location>
        <begin position="5"/>
        <end position="373"/>
    </location>
</feature>
<dbReference type="InterPro" id="IPR016454">
    <property type="entry name" value="Cysteine_dSase"/>
</dbReference>
<comment type="catalytic activity">
    <reaction evidence="6">
        <text>(sulfur carrier)-H + L-cysteine = (sulfur carrier)-SH + L-alanine</text>
        <dbReference type="Rhea" id="RHEA:43892"/>
        <dbReference type="Rhea" id="RHEA-COMP:14737"/>
        <dbReference type="Rhea" id="RHEA-COMP:14739"/>
        <dbReference type="ChEBI" id="CHEBI:29917"/>
        <dbReference type="ChEBI" id="CHEBI:35235"/>
        <dbReference type="ChEBI" id="CHEBI:57972"/>
        <dbReference type="ChEBI" id="CHEBI:64428"/>
        <dbReference type="EC" id="2.8.1.7"/>
    </reaction>
</comment>
<dbReference type="GO" id="GO:0006534">
    <property type="term" value="P:cysteine metabolic process"/>
    <property type="evidence" value="ECO:0007669"/>
    <property type="project" value="InterPro"/>
</dbReference>
<evidence type="ECO:0000256" key="1">
    <source>
        <dbReference type="ARBA" id="ARBA00001933"/>
    </source>
</evidence>
<sequence length="391" mass="41177">MNRTVYLDNAATSWPKPPSTIDAIVEFNRSIGANPGRSGHSRSVDAGRTLIDAREAAAKLFGAPNALGVVFTKNVTEALNIVILGLLKDGGHAVTTSMEHNSVMRPLNAARARGADFSTAPCSETGELDPGDIASLIRPDTRLIVMTHASNVTGTIMPLAEVASIARERGIPLCIDAAQTAGVIPIGMEAMDIGLLAFTGHKSLYGPQGTGGLVLGEGYGRMIEPLMYGGTGSRSEFEVQPDFLPDKFESGTPNTIGIAGLGAGIDFIERTGMDAIRAHEKDLTARLLDGLGSIDGVRIFGPCDPKRQTAVVSFILEGMSPSELALALDQDYGIMARSGLHCAPSAHRTIGTFPEGTIRLSPGYFTTREDIEYTVEAVAALAVRKKTGAKT</sequence>
<dbReference type="InterPro" id="IPR010969">
    <property type="entry name" value="Cys_dSase-rel_unknwn_funct"/>
</dbReference>
<dbReference type="PANTHER" id="PTHR43586">
    <property type="entry name" value="CYSTEINE DESULFURASE"/>
    <property type="match status" value="1"/>
</dbReference>
<comment type="similarity">
    <text evidence="2">Belongs to the class-V pyridoxal-phosphate-dependent aminotransferase family. Csd subfamily.</text>
</comment>
<dbReference type="InterPro" id="IPR010970">
    <property type="entry name" value="Cys_dSase_SufS"/>
</dbReference>
<dbReference type="EMBL" id="CAADRM010000141">
    <property type="protein sequence ID" value="VFU17903.1"/>
    <property type="molecule type" value="Genomic_DNA"/>
</dbReference>
<dbReference type="PIRSF" id="PIRSF005572">
    <property type="entry name" value="NifS"/>
    <property type="match status" value="1"/>
</dbReference>
<protein>
    <recommendedName>
        <fullName evidence="3">cysteine desulfurase</fullName>
        <ecNumber evidence="3">2.8.1.7</ecNumber>
    </recommendedName>
</protein>
<proteinExistence type="inferred from homology"/>
<dbReference type="NCBIfam" id="TIGR01977">
    <property type="entry name" value="am_tr_V_EF2568"/>
    <property type="match status" value="1"/>
</dbReference>
<keyword evidence="5" id="KW-0663">Pyridoxal phosphate</keyword>
<comment type="cofactor">
    <cofactor evidence="1">
        <name>pyridoxal 5'-phosphate</name>
        <dbReference type="ChEBI" id="CHEBI:597326"/>
    </cofactor>
</comment>
<evidence type="ECO:0000256" key="4">
    <source>
        <dbReference type="ARBA" id="ARBA00022679"/>
    </source>
</evidence>
<evidence type="ECO:0000259" key="7">
    <source>
        <dbReference type="Pfam" id="PF00266"/>
    </source>
</evidence>
<reference evidence="8" key="1">
    <citation type="submission" date="2019-03" db="EMBL/GenBank/DDBJ databases">
        <authorList>
            <person name="Hao L."/>
        </authorList>
    </citation>
    <scope>NUCLEOTIDE SEQUENCE</scope>
</reference>
<evidence type="ECO:0000256" key="6">
    <source>
        <dbReference type="ARBA" id="ARBA00050776"/>
    </source>
</evidence>